<evidence type="ECO:0000259" key="5">
    <source>
        <dbReference type="Pfam" id="PF03152"/>
    </source>
</evidence>
<dbReference type="Pfam" id="PF01603">
    <property type="entry name" value="B56"/>
    <property type="match status" value="1"/>
</dbReference>
<comment type="similarity">
    <text evidence="1">Belongs to the UFD1 family.</text>
</comment>
<dbReference type="Gene3D" id="2.40.40.50">
    <property type="entry name" value="Ubiquitin fusion degradation protein UFD1, N-terminal domain"/>
    <property type="match status" value="1"/>
</dbReference>
<evidence type="ECO:0000256" key="1">
    <source>
        <dbReference type="ARBA" id="ARBA00006043"/>
    </source>
</evidence>
<dbReference type="Proteomes" id="UP001642464">
    <property type="component" value="Unassembled WGS sequence"/>
</dbReference>
<feature type="non-terminal residue" evidence="7">
    <location>
        <position position="1117"/>
    </location>
</feature>
<dbReference type="InterPro" id="IPR004854">
    <property type="entry name" value="Ufd1-like"/>
</dbReference>
<accession>A0ABP0J1B2</accession>
<keyword evidence="4" id="KW-1133">Transmembrane helix</keyword>
<evidence type="ECO:0000256" key="2">
    <source>
        <dbReference type="ARBA" id="ARBA00022786"/>
    </source>
</evidence>
<dbReference type="Pfam" id="PF24842">
    <property type="entry name" value="UFD1_N2"/>
    <property type="match status" value="1"/>
</dbReference>
<organism evidence="7 8">
    <name type="scientific">Durusdinium trenchii</name>
    <dbReference type="NCBI Taxonomy" id="1381693"/>
    <lineage>
        <taxon>Eukaryota</taxon>
        <taxon>Sar</taxon>
        <taxon>Alveolata</taxon>
        <taxon>Dinophyceae</taxon>
        <taxon>Suessiales</taxon>
        <taxon>Symbiodiniaceae</taxon>
        <taxon>Durusdinium</taxon>
    </lineage>
</organism>
<evidence type="ECO:0000259" key="6">
    <source>
        <dbReference type="Pfam" id="PF24842"/>
    </source>
</evidence>
<feature type="compositionally biased region" description="Low complexity" evidence="3">
    <location>
        <begin position="379"/>
        <end position="393"/>
    </location>
</feature>
<feature type="region of interest" description="Disordered" evidence="3">
    <location>
        <begin position="1037"/>
        <end position="1117"/>
    </location>
</feature>
<evidence type="ECO:0000313" key="8">
    <source>
        <dbReference type="Proteomes" id="UP001642464"/>
    </source>
</evidence>
<protein>
    <submittedName>
        <fullName evidence="7">Ubiquitin fusion degradation protein 1 homolog</fullName>
    </submittedName>
</protein>
<feature type="region of interest" description="Disordered" evidence="3">
    <location>
        <begin position="817"/>
        <end position="854"/>
    </location>
</feature>
<keyword evidence="2" id="KW-0833">Ubl conjugation pathway</keyword>
<feature type="transmembrane region" description="Helical" evidence="4">
    <location>
        <begin position="595"/>
        <end position="616"/>
    </location>
</feature>
<comment type="caution">
    <text evidence="7">The sequence shown here is derived from an EMBL/GenBank/DDBJ whole genome shotgun (WGS) entry which is preliminary data.</text>
</comment>
<feature type="compositionally biased region" description="Gly residues" evidence="3">
    <location>
        <begin position="825"/>
        <end position="835"/>
    </location>
</feature>
<keyword evidence="4" id="KW-0812">Transmembrane</keyword>
<feature type="compositionally biased region" description="Basic and acidic residues" evidence="3">
    <location>
        <begin position="839"/>
        <end position="851"/>
    </location>
</feature>
<dbReference type="PANTHER" id="PTHR12555:SF13">
    <property type="entry name" value="UBIQUITIN RECOGNITION FACTOR IN ER-ASSOCIATED DEGRADATION PROTEIN 1"/>
    <property type="match status" value="1"/>
</dbReference>
<feature type="compositionally biased region" description="Acidic residues" evidence="3">
    <location>
        <begin position="184"/>
        <end position="200"/>
    </location>
</feature>
<keyword evidence="4" id="KW-0472">Membrane</keyword>
<feature type="compositionally biased region" description="Polar residues" evidence="3">
    <location>
        <begin position="1050"/>
        <end position="1060"/>
    </location>
</feature>
<evidence type="ECO:0000256" key="3">
    <source>
        <dbReference type="SAM" id="MobiDB-lite"/>
    </source>
</evidence>
<dbReference type="InterPro" id="IPR011989">
    <property type="entry name" value="ARM-like"/>
</dbReference>
<feature type="compositionally biased region" description="Polar residues" evidence="3">
    <location>
        <begin position="1069"/>
        <end position="1100"/>
    </location>
</feature>
<dbReference type="InterPro" id="IPR002554">
    <property type="entry name" value="PP2A_B56"/>
</dbReference>
<feature type="region of interest" description="Disordered" evidence="3">
    <location>
        <begin position="136"/>
        <end position="236"/>
    </location>
</feature>
<dbReference type="InterPro" id="IPR055417">
    <property type="entry name" value="UFD1_N1"/>
</dbReference>
<feature type="region of interest" description="Disordered" evidence="3">
    <location>
        <begin position="364"/>
        <end position="394"/>
    </location>
</feature>
<dbReference type="Gene3D" id="1.25.10.10">
    <property type="entry name" value="Leucine-rich Repeat Variant"/>
    <property type="match status" value="1"/>
</dbReference>
<keyword evidence="8" id="KW-1185">Reference proteome</keyword>
<dbReference type="SUPFAM" id="SSF48371">
    <property type="entry name" value="ARM repeat"/>
    <property type="match status" value="1"/>
</dbReference>
<evidence type="ECO:0000313" key="7">
    <source>
        <dbReference type="EMBL" id="CAK9008126.1"/>
    </source>
</evidence>
<feature type="transmembrane region" description="Helical" evidence="4">
    <location>
        <begin position="623"/>
        <end position="656"/>
    </location>
</feature>
<dbReference type="Pfam" id="PF03152">
    <property type="entry name" value="UFD1_N1"/>
    <property type="match status" value="2"/>
</dbReference>
<dbReference type="Gene3D" id="3.10.330.10">
    <property type="match status" value="1"/>
</dbReference>
<dbReference type="EMBL" id="CAXAMM010005659">
    <property type="protein sequence ID" value="CAK9008126.1"/>
    <property type="molecule type" value="Genomic_DNA"/>
</dbReference>
<feature type="compositionally biased region" description="Polar residues" evidence="3">
    <location>
        <begin position="1108"/>
        <end position="1117"/>
    </location>
</feature>
<reference evidence="7 8" key="1">
    <citation type="submission" date="2024-02" db="EMBL/GenBank/DDBJ databases">
        <authorList>
            <person name="Chen Y."/>
            <person name="Shah S."/>
            <person name="Dougan E. K."/>
            <person name="Thang M."/>
            <person name="Chan C."/>
        </authorList>
    </citation>
    <scope>NUCLEOTIDE SEQUENCE [LARGE SCALE GENOMIC DNA]</scope>
</reference>
<dbReference type="InterPro" id="IPR042299">
    <property type="entry name" value="Ufd1-like_Nn"/>
</dbReference>
<name>A0ABP0J1B2_9DINO</name>
<sequence>MVEQIVQTLYKSRPCAPLNIVEQIPALARRIEATLFKNAASVAEYSDRFTLEARMKSIASSSVSRAKRQRQTPHNSSCDLVKLHQNHRKRAMIGRRESETDLAKHEAPAIVACVSINGGEKEIAFNFSKSTANYNNNNASDQGRDNECALSLSNWSDDGEMPQERHRSASCDDEDELSSNLSNEDYEEDDQDSDVMDEDGQGNFNGRRDRQVVIPGGSTSSNASSRPLVATGESRAHAQVQRTLRAIHHQIRELLQTPVEDQDRISNIVLDLQTSVIAFATSAARRRKLAEALAQGMLCFVDEMQYRGNCLHRRTTTRATATAHVSLSACYRRQCLPLGLVVLPVESDESDKVDASAVANEVAPKAMTASAPAGTSDLAAATSRSETASAAQANKQDSLLHPISHLINFAAEHFAFKQGERAKNTREMEPALLRALLSLFKVRGEHLNRADRLMLGRTVDRFVEGNPAEVSPLVVNLLLKKWPRHSSERQVVLLTQLESVFRFSDDPTVVSLLCPVVRCVARCVGHDNWHVSNAAMSFAEKLGDFAKAYIKEEPLVAVAVENLAQNLAKVSAAHWHAAVRIRANALADRAGRPGVGLPLLLLGGDLIPGLGFAFVVARRRLGVAFFLAGVAFFLAGVAFFLAGVAFLADAVFFSLLSALTISSSDMLSRFSVEILVDIVAAALSCCLSCAPTRRAAASPAAAAAAAAGNGCGTCCESANEASQLAVGRSRWLAGGSVADAERSRGRGHRENKSARMSRLYPGWGSGKASLEETFSVYSLESLGKADMEGGDKVILPQSTFRKVSRMKLPFPLTFEVTNPRLSKGGPTGGPKGGGSRKVIPREGNDKADEGKKKPRRPLVKQFCGVYEFSAPEDKAFVPNWMMRNLRLKQGQKIHFRSVLDGKIPRGTSCRLQPHTTAFLDLAASMDLRELLEHSFRNYSVLSTGQTLVVNFAGDNYRIDVVETKPEGAISLYGNLDLEVDFAPPLDQPDVGKLRPGSREMQEGEQAAQLSFGIAEISAADPAALPAGLANVVTTNQVTSPSQRQGKVESQAGQGQTSQKPQAHDWGKGQSLNGQVVVNSPTKATQQSSAPGVIQTENLTEGSAGPTIAQPTAAVTAS</sequence>
<feature type="domain" description="Ubiquitin fusion degradation protein UFD1 N-terminal subdomain 1" evidence="5">
    <location>
        <begin position="771"/>
        <end position="820"/>
    </location>
</feature>
<feature type="domain" description="Ubiquitin fusion degradation protein UFD1 N-terminal subdomain 2" evidence="6">
    <location>
        <begin position="906"/>
        <end position="984"/>
    </location>
</feature>
<gene>
    <name evidence="7" type="ORF">SCF082_LOCUS9729</name>
</gene>
<evidence type="ECO:0000256" key="4">
    <source>
        <dbReference type="SAM" id="Phobius"/>
    </source>
</evidence>
<dbReference type="InterPro" id="IPR055418">
    <property type="entry name" value="UFD1_N2"/>
</dbReference>
<dbReference type="InterPro" id="IPR016024">
    <property type="entry name" value="ARM-type_fold"/>
</dbReference>
<proteinExistence type="inferred from homology"/>
<feature type="domain" description="Ubiquitin fusion degradation protein UFD1 N-terminal subdomain 1" evidence="5">
    <location>
        <begin position="860"/>
        <end position="898"/>
    </location>
</feature>
<dbReference type="PANTHER" id="PTHR12555">
    <property type="entry name" value="UBIQUITIN FUSION DEGRADATON PROTEIN 1"/>
    <property type="match status" value="1"/>
</dbReference>